<name>A0A2G9TWF5_TELCI</name>
<organism evidence="3 4">
    <name type="scientific">Teladorsagia circumcincta</name>
    <name type="common">Brown stomach worm</name>
    <name type="synonym">Ostertagia circumcincta</name>
    <dbReference type="NCBI Taxonomy" id="45464"/>
    <lineage>
        <taxon>Eukaryota</taxon>
        <taxon>Metazoa</taxon>
        <taxon>Ecdysozoa</taxon>
        <taxon>Nematoda</taxon>
        <taxon>Chromadorea</taxon>
        <taxon>Rhabditida</taxon>
        <taxon>Rhabditina</taxon>
        <taxon>Rhabditomorpha</taxon>
        <taxon>Strongyloidea</taxon>
        <taxon>Trichostrongylidae</taxon>
        <taxon>Teladorsagia</taxon>
    </lineage>
</organism>
<dbReference type="CDD" id="cd18989">
    <property type="entry name" value="LGIC_ECD_cation"/>
    <property type="match status" value="1"/>
</dbReference>
<dbReference type="Pfam" id="PF02931">
    <property type="entry name" value="Neur_chan_LBD"/>
    <property type="match status" value="1"/>
</dbReference>
<dbReference type="AlphaFoldDB" id="A0A2G9TWF5"/>
<dbReference type="SUPFAM" id="SSF63712">
    <property type="entry name" value="Nicotinic receptor ligand binding domain-like"/>
    <property type="match status" value="1"/>
</dbReference>
<dbReference type="Proteomes" id="UP000230423">
    <property type="component" value="Unassembled WGS sequence"/>
</dbReference>
<dbReference type="OrthoDB" id="5975154at2759"/>
<proteinExistence type="predicted"/>
<dbReference type="GO" id="GO:0004888">
    <property type="term" value="F:transmembrane signaling receptor activity"/>
    <property type="evidence" value="ECO:0007669"/>
    <property type="project" value="InterPro"/>
</dbReference>
<feature type="signal peptide" evidence="1">
    <location>
        <begin position="1"/>
        <end position="17"/>
    </location>
</feature>
<evidence type="ECO:0000256" key="1">
    <source>
        <dbReference type="SAM" id="SignalP"/>
    </source>
</evidence>
<dbReference type="PANTHER" id="PTHR18945">
    <property type="entry name" value="NEUROTRANSMITTER GATED ION CHANNEL"/>
    <property type="match status" value="1"/>
</dbReference>
<evidence type="ECO:0000313" key="4">
    <source>
        <dbReference type="Proteomes" id="UP000230423"/>
    </source>
</evidence>
<evidence type="ECO:0000313" key="3">
    <source>
        <dbReference type="EMBL" id="PIO62277.1"/>
    </source>
</evidence>
<sequence length="96" mass="11468">AMIEILIIFTLCSLYWYDEFLTWKPEEFGGVTELHVPSHMIWRPDLLVYNNANMNIRENEMQTNVQIEYNGRISLFRALMTDVTCDLRLESFPYDQ</sequence>
<dbReference type="EMBL" id="KZ352308">
    <property type="protein sequence ID" value="PIO62277.1"/>
    <property type="molecule type" value="Genomic_DNA"/>
</dbReference>
<dbReference type="InterPro" id="IPR036734">
    <property type="entry name" value="Neur_chan_lig-bd_sf"/>
</dbReference>
<feature type="domain" description="Neurotransmitter-gated ion-channel ligand-binding" evidence="2">
    <location>
        <begin position="12"/>
        <end position="96"/>
    </location>
</feature>
<dbReference type="Gene3D" id="2.70.170.10">
    <property type="entry name" value="Neurotransmitter-gated ion-channel ligand-binding domain"/>
    <property type="match status" value="1"/>
</dbReference>
<gene>
    <name evidence="3" type="ORF">TELCIR_16175</name>
</gene>
<dbReference type="GO" id="GO:0016020">
    <property type="term" value="C:membrane"/>
    <property type="evidence" value="ECO:0007669"/>
    <property type="project" value="InterPro"/>
</dbReference>
<keyword evidence="4" id="KW-1185">Reference proteome</keyword>
<feature type="chain" id="PRO_5013728814" description="Neurotransmitter-gated ion-channel ligand-binding domain-containing protein" evidence="1">
    <location>
        <begin position="18"/>
        <end position="96"/>
    </location>
</feature>
<dbReference type="InterPro" id="IPR006201">
    <property type="entry name" value="Neur_channel"/>
</dbReference>
<dbReference type="GO" id="GO:0005230">
    <property type="term" value="F:extracellular ligand-gated monoatomic ion channel activity"/>
    <property type="evidence" value="ECO:0007669"/>
    <property type="project" value="InterPro"/>
</dbReference>
<keyword evidence="1" id="KW-0732">Signal</keyword>
<evidence type="ECO:0000259" key="2">
    <source>
        <dbReference type="Pfam" id="PF02931"/>
    </source>
</evidence>
<dbReference type="InterPro" id="IPR006202">
    <property type="entry name" value="Neur_chan_lig-bd"/>
</dbReference>
<reference evidence="3 4" key="1">
    <citation type="submission" date="2015-09" db="EMBL/GenBank/DDBJ databases">
        <title>Draft genome of the parasitic nematode Teladorsagia circumcincta isolate WARC Sus (inbred).</title>
        <authorList>
            <person name="Mitreva M."/>
        </authorList>
    </citation>
    <scope>NUCLEOTIDE SEQUENCE [LARGE SCALE GENOMIC DNA]</scope>
    <source>
        <strain evidence="3 4">S</strain>
    </source>
</reference>
<protein>
    <recommendedName>
        <fullName evidence="2">Neurotransmitter-gated ion-channel ligand-binding domain-containing protein</fullName>
    </recommendedName>
</protein>
<feature type="non-terminal residue" evidence="3">
    <location>
        <position position="1"/>
    </location>
</feature>
<accession>A0A2G9TWF5</accession>
<feature type="non-terminal residue" evidence="3">
    <location>
        <position position="96"/>
    </location>
</feature>